<comment type="function">
    <text evidence="2">Involved in nuclear export, actin cytoskeleton organization and vesicular transport.</text>
</comment>
<dbReference type="GO" id="GO:0005634">
    <property type="term" value="C:nucleus"/>
    <property type="evidence" value="ECO:0007669"/>
    <property type="project" value="UniProtKB-SubCell"/>
</dbReference>
<evidence type="ECO:0000313" key="5">
    <source>
        <dbReference type="Proteomes" id="UP000612746"/>
    </source>
</evidence>
<name>A0A8H7PVE0_9FUNG</name>
<keyword evidence="5" id="KW-1185">Reference proteome</keyword>
<dbReference type="InterPro" id="IPR025602">
    <property type="entry name" value="BCP1_family"/>
</dbReference>
<comment type="similarity">
    <text evidence="1 2">Belongs to the BCP1 family.</text>
</comment>
<comment type="caution">
    <text evidence="4">The sequence shown here is derived from an EMBL/GenBank/DDBJ whole genome shotgun (WGS) entry which is preliminary data.</text>
</comment>
<dbReference type="OrthoDB" id="27543at2759"/>
<evidence type="ECO:0000256" key="3">
    <source>
        <dbReference type="SAM" id="MobiDB-lite"/>
    </source>
</evidence>
<dbReference type="AlphaFoldDB" id="A0A8H7PVE0"/>
<reference evidence="4" key="1">
    <citation type="submission" date="2020-12" db="EMBL/GenBank/DDBJ databases">
        <title>Metabolic potential, ecology and presence of endohyphal bacteria is reflected in genomic diversity of Mucoromycotina.</title>
        <authorList>
            <person name="Muszewska A."/>
            <person name="Okrasinska A."/>
            <person name="Steczkiewicz K."/>
            <person name="Drgas O."/>
            <person name="Orlowska M."/>
            <person name="Perlinska-Lenart U."/>
            <person name="Aleksandrzak-Piekarczyk T."/>
            <person name="Szatraj K."/>
            <person name="Zielenkiewicz U."/>
            <person name="Pilsyk S."/>
            <person name="Malc E."/>
            <person name="Mieczkowski P."/>
            <person name="Kruszewska J.S."/>
            <person name="Biernat P."/>
            <person name="Pawlowska J."/>
        </authorList>
    </citation>
    <scope>NUCLEOTIDE SEQUENCE</scope>
    <source>
        <strain evidence="4">WA0000051536</strain>
    </source>
</reference>
<feature type="compositionally biased region" description="Basic and acidic residues" evidence="3">
    <location>
        <begin position="1"/>
        <end position="18"/>
    </location>
</feature>
<dbReference type="Proteomes" id="UP000612746">
    <property type="component" value="Unassembled WGS sequence"/>
</dbReference>
<gene>
    <name evidence="4" type="ORF">INT44_003599</name>
</gene>
<sequence length="296" mass="33333">MSKRKAEEPQDEPMVDKSDDSEDDEEEIVDVDFDFFDVDPVDFHAVKRLLGQLFSADAELLNLTDFSDLIISQANVGSTVKVDGKESDPYALLTAINTNVHKENASVKGVVEYLMSKCPMKDVALRGQVAQVLQPREPNQGHDAALVISERFLNMPVQIMPPMYKMLMEEMAKTNAANGGFDFEWYIFISKTYKEVQSMLDEEGEQLEAPAAPKKKKAKKQAQEMELMYFQSEDEIIAEHADIQYDFKLTNADKEASSDARRAFTDYGIAPGRRVMMVKSSKMKAMIEALEEACAI</sequence>
<dbReference type="EMBL" id="JAEPRA010000009">
    <property type="protein sequence ID" value="KAG2180595.1"/>
    <property type="molecule type" value="Genomic_DNA"/>
</dbReference>
<keyword evidence="2" id="KW-0539">Nucleus</keyword>
<comment type="subcellular location">
    <subcellularLocation>
        <location evidence="2">Nucleus</location>
    </subcellularLocation>
</comment>
<organism evidence="4 5">
    <name type="scientific">Umbelopsis vinacea</name>
    <dbReference type="NCBI Taxonomy" id="44442"/>
    <lineage>
        <taxon>Eukaryota</taxon>
        <taxon>Fungi</taxon>
        <taxon>Fungi incertae sedis</taxon>
        <taxon>Mucoromycota</taxon>
        <taxon>Mucoromycotina</taxon>
        <taxon>Umbelopsidomycetes</taxon>
        <taxon>Umbelopsidales</taxon>
        <taxon>Umbelopsidaceae</taxon>
        <taxon>Umbelopsis</taxon>
    </lineage>
</organism>
<protein>
    <recommendedName>
        <fullName evidence="2">Protein BCP1</fullName>
    </recommendedName>
</protein>
<dbReference type="PANTHER" id="PTHR13261:SF0">
    <property type="entry name" value="BRCA2 AND CDKN1A-INTERACTING PROTEIN"/>
    <property type="match status" value="1"/>
</dbReference>
<dbReference type="GO" id="GO:0015031">
    <property type="term" value="P:protein transport"/>
    <property type="evidence" value="ECO:0007669"/>
    <property type="project" value="UniProtKB-KW"/>
</dbReference>
<keyword evidence="2" id="KW-0653">Protein transport</keyword>
<dbReference type="PANTHER" id="PTHR13261">
    <property type="entry name" value="BRCA2 AND CDKN1A INTERACTING PROTEIN"/>
    <property type="match status" value="1"/>
</dbReference>
<evidence type="ECO:0000256" key="2">
    <source>
        <dbReference type="PIRNR" id="PIRNR028983"/>
    </source>
</evidence>
<dbReference type="PIRSF" id="PIRSF028983">
    <property type="entry name" value="BCP1"/>
    <property type="match status" value="1"/>
</dbReference>
<proteinExistence type="inferred from homology"/>
<accession>A0A8H7PVE0</accession>
<evidence type="ECO:0000313" key="4">
    <source>
        <dbReference type="EMBL" id="KAG2180595.1"/>
    </source>
</evidence>
<keyword evidence="2" id="KW-0813">Transport</keyword>
<feature type="region of interest" description="Disordered" evidence="3">
    <location>
        <begin position="1"/>
        <end position="25"/>
    </location>
</feature>
<dbReference type="Pfam" id="PF13862">
    <property type="entry name" value="BCCIP"/>
    <property type="match status" value="1"/>
</dbReference>
<evidence type="ECO:0000256" key="1">
    <source>
        <dbReference type="ARBA" id="ARBA00006781"/>
    </source>
</evidence>